<dbReference type="InterPro" id="IPR011990">
    <property type="entry name" value="TPR-like_helical_dom_sf"/>
</dbReference>
<dbReference type="SUPFAM" id="SSF53822">
    <property type="entry name" value="Periplasmic binding protein-like I"/>
    <property type="match status" value="1"/>
</dbReference>
<dbReference type="InterPro" id="IPR028082">
    <property type="entry name" value="Peripla_BP_I"/>
</dbReference>
<dbReference type="InterPro" id="IPR007443">
    <property type="entry name" value="LpoA"/>
</dbReference>
<dbReference type="Proteomes" id="UP000199670">
    <property type="component" value="Unassembled WGS sequence"/>
</dbReference>
<dbReference type="Gene3D" id="3.40.50.2300">
    <property type="match status" value="2"/>
</dbReference>
<keyword evidence="6" id="KW-0998">Cell outer membrane</keyword>
<dbReference type="AlphaFoldDB" id="A0A1C4DGH4"/>
<keyword evidence="5" id="KW-0564">Palmitate</keyword>
<dbReference type="Gene3D" id="1.25.40.650">
    <property type="match status" value="1"/>
</dbReference>
<dbReference type="EMBL" id="FMAQ01000017">
    <property type="protein sequence ID" value="SCC30290.1"/>
    <property type="molecule type" value="Genomic_DNA"/>
</dbReference>
<keyword evidence="1" id="KW-0732">Signal</keyword>
<name>A0A1C4DGH4_9GAMM</name>
<dbReference type="CDD" id="cd06339">
    <property type="entry name" value="PBP1_YraM_LppC_lipoprotein-like"/>
    <property type="match status" value="1"/>
</dbReference>
<keyword evidence="2" id="KW-0133">Cell shape</keyword>
<keyword evidence="7" id="KW-0449">Lipoprotein</keyword>
<sequence>MNLKRSFCAMLIMPLFVFLVGCALEMSKKSLNFDEHQNSNYYLSQADNSTGSTKVNWQLLGIRALIKENKFSQASELLSNLPLNLNTEQQKEKLLSEGEIAVKKRKPFDLNQLALEKLTNSQLYRYYVIKLGLDANSKDINAQAHDYLQLEKYVAEAGKKQLLNNTWDFFRKLKLEELRKVLVNENEITLQGWVDLTYAYQSNNKVLVSQDDDTPESIVAKSQNQKQLLKQAINNWAIQYPDHPAKEILSILTGEQTLSVDANAKKVALLLPLNGSSRIFGETIRQGYINAIKFFPQEPQQNVMVLDTTSASMDILIQQAQENNVELIVGPLLKNEVTKIKELAPAIPILALNKVDNETTSVNKMCFFALSPEDEAKDAANHIYSQNRVKPLLLVPQTDLGQRVAQSFAEQWSQLSANNSQAYVQYFGNIQTLSANMNRNIGITLTGNPILINDTPPVEISAGFDAIYVYSSYDELTLIKPMLDMGANKTIGNSSEVMLYTSSKSHIASSSKDFNYDMNKTEYAEIPMIMEQKDNVNTNIPSDILKDYSLMRLYAMGIDAWRLANRFNQLNSYQVNFLDGMTGKLSTSNQCEVTRSLSWQQYTYGEVKSDSKSE</sequence>
<evidence type="ECO:0000256" key="1">
    <source>
        <dbReference type="ARBA" id="ARBA00022729"/>
    </source>
</evidence>
<evidence type="ECO:0000256" key="4">
    <source>
        <dbReference type="ARBA" id="ARBA00023136"/>
    </source>
</evidence>
<dbReference type="PROSITE" id="PS51257">
    <property type="entry name" value="PROKAR_LIPOPROTEIN"/>
    <property type="match status" value="1"/>
</dbReference>
<evidence type="ECO:0000313" key="9">
    <source>
        <dbReference type="Proteomes" id="UP000199670"/>
    </source>
</evidence>
<dbReference type="GO" id="GO:0009252">
    <property type="term" value="P:peptidoglycan biosynthetic process"/>
    <property type="evidence" value="ECO:0007669"/>
    <property type="project" value="UniProtKB-KW"/>
</dbReference>
<reference evidence="9" key="1">
    <citation type="submission" date="2016-08" db="EMBL/GenBank/DDBJ databases">
        <authorList>
            <person name="Varghese N."/>
            <person name="Submissions Spin"/>
        </authorList>
    </citation>
    <scope>NUCLEOTIDE SEQUENCE [LARGE SCALE GENOMIC DNA]</scope>
    <source>
        <strain evidence="9">R-53248</strain>
    </source>
</reference>
<keyword evidence="3" id="KW-0573">Peptidoglycan synthesis</keyword>
<evidence type="ECO:0000313" key="8">
    <source>
        <dbReference type="EMBL" id="SCC30290.1"/>
    </source>
</evidence>
<organism evidence="8 9">
    <name type="scientific">Gilliamella bombicola</name>
    <dbReference type="NCBI Taxonomy" id="1798182"/>
    <lineage>
        <taxon>Bacteria</taxon>
        <taxon>Pseudomonadati</taxon>
        <taxon>Pseudomonadota</taxon>
        <taxon>Gammaproteobacteria</taxon>
        <taxon>Orbales</taxon>
        <taxon>Orbaceae</taxon>
        <taxon>Gilliamella</taxon>
    </lineage>
</organism>
<accession>A0A1C4DGH4</accession>
<evidence type="ECO:0000256" key="2">
    <source>
        <dbReference type="ARBA" id="ARBA00022960"/>
    </source>
</evidence>
<evidence type="ECO:0000256" key="5">
    <source>
        <dbReference type="ARBA" id="ARBA00023139"/>
    </source>
</evidence>
<protein>
    <recommendedName>
        <fullName evidence="10">Penicillin-binding protein activator LpoA</fullName>
    </recommendedName>
</protein>
<dbReference type="STRING" id="1798182.GA0061081_1178"/>
<evidence type="ECO:0008006" key="10">
    <source>
        <dbReference type="Google" id="ProtNLM"/>
    </source>
</evidence>
<dbReference type="GO" id="GO:0031241">
    <property type="term" value="C:periplasmic side of cell outer membrane"/>
    <property type="evidence" value="ECO:0007669"/>
    <property type="project" value="TreeGrafter"/>
</dbReference>
<dbReference type="PANTHER" id="PTHR38038:SF1">
    <property type="entry name" value="PENICILLIN-BINDING PROTEIN ACTIVATOR LPOA"/>
    <property type="match status" value="1"/>
</dbReference>
<keyword evidence="9" id="KW-1185">Reference proteome</keyword>
<evidence type="ECO:0000256" key="6">
    <source>
        <dbReference type="ARBA" id="ARBA00023237"/>
    </source>
</evidence>
<dbReference type="GO" id="GO:0030234">
    <property type="term" value="F:enzyme regulator activity"/>
    <property type="evidence" value="ECO:0007669"/>
    <property type="project" value="TreeGrafter"/>
</dbReference>
<dbReference type="PANTHER" id="PTHR38038">
    <property type="entry name" value="PENICILLIN-BINDING PROTEIN ACTIVATOR LPOA"/>
    <property type="match status" value="1"/>
</dbReference>
<gene>
    <name evidence="8" type="ORF">GA0061081_1178</name>
</gene>
<keyword evidence="4" id="KW-0472">Membrane</keyword>
<evidence type="ECO:0000256" key="7">
    <source>
        <dbReference type="ARBA" id="ARBA00023288"/>
    </source>
</evidence>
<proteinExistence type="predicted"/>
<evidence type="ECO:0000256" key="3">
    <source>
        <dbReference type="ARBA" id="ARBA00022984"/>
    </source>
</evidence>
<dbReference type="OrthoDB" id="6708821at2"/>
<dbReference type="Gene3D" id="1.25.40.10">
    <property type="entry name" value="Tetratricopeptide repeat domain"/>
    <property type="match status" value="1"/>
</dbReference>
<dbReference type="GO" id="GO:0008360">
    <property type="term" value="P:regulation of cell shape"/>
    <property type="evidence" value="ECO:0007669"/>
    <property type="project" value="UniProtKB-KW"/>
</dbReference>
<dbReference type="Pfam" id="PF04348">
    <property type="entry name" value="LppC"/>
    <property type="match status" value="1"/>
</dbReference>